<gene>
    <name evidence="8" type="ORF">HHJ78_09665</name>
</gene>
<keyword evidence="3" id="KW-0249">Electron transport</keyword>
<dbReference type="PROSITE" id="PS51352">
    <property type="entry name" value="THIOREDOXIN_2"/>
    <property type="match status" value="1"/>
</dbReference>
<keyword evidence="5" id="KW-0676">Redox-active center</keyword>
<dbReference type="PANTHER" id="PTHR45663:SF11">
    <property type="entry name" value="GEO12009P1"/>
    <property type="match status" value="1"/>
</dbReference>
<dbReference type="GO" id="GO:0015035">
    <property type="term" value="F:protein-disulfide reductase activity"/>
    <property type="evidence" value="ECO:0007669"/>
    <property type="project" value="TreeGrafter"/>
</dbReference>
<dbReference type="GO" id="GO:0005737">
    <property type="term" value="C:cytoplasm"/>
    <property type="evidence" value="ECO:0007669"/>
    <property type="project" value="TreeGrafter"/>
</dbReference>
<dbReference type="RefSeq" id="WP_169772333.1">
    <property type="nucleotide sequence ID" value="NZ_JABCUR010000009.1"/>
</dbReference>
<dbReference type="GO" id="GO:0006950">
    <property type="term" value="P:response to stress"/>
    <property type="evidence" value="ECO:0007669"/>
    <property type="project" value="UniProtKB-ARBA"/>
</dbReference>
<evidence type="ECO:0000256" key="4">
    <source>
        <dbReference type="ARBA" id="ARBA00023157"/>
    </source>
</evidence>
<dbReference type="InterPro" id="IPR036249">
    <property type="entry name" value="Thioredoxin-like_sf"/>
</dbReference>
<evidence type="ECO:0000256" key="5">
    <source>
        <dbReference type="ARBA" id="ARBA00023284"/>
    </source>
</evidence>
<comment type="similarity">
    <text evidence="1">Belongs to the thioredoxin family.</text>
</comment>
<feature type="compositionally biased region" description="Polar residues" evidence="6">
    <location>
        <begin position="1"/>
        <end position="12"/>
    </location>
</feature>
<accession>A0A7Y0U2U9</accession>
<protein>
    <submittedName>
        <fullName evidence="8">Tetratricopeptide repeat protein</fullName>
    </submittedName>
</protein>
<feature type="region of interest" description="Disordered" evidence="6">
    <location>
        <begin position="148"/>
        <end position="167"/>
    </location>
</feature>
<dbReference type="InterPro" id="IPR013766">
    <property type="entry name" value="Thioredoxin_domain"/>
</dbReference>
<dbReference type="AlphaFoldDB" id="A0A7Y0U2U9"/>
<dbReference type="Pfam" id="PF14561">
    <property type="entry name" value="TPR_20"/>
    <property type="match status" value="1"/>
</dbReference>
<name>A0A7Y0U2U9_9ACTO</name>
<evidence type="ECO:0000256" key="1">
    <source>
        <dbReference type="ARBA" id="ARBA00008987"/>
    </source>
</evidence>
<comment type="caution">
    <text evidence="8">The sequence shown here is derived from an EMBL/GenBank/DDBJ whole genome shotgun (WGS) entry which is preliminary data.</text>
</comment>
<evidence type="ECO:0000256" key="6">
    <source>
        <dbReference type="SAM" id="MobiDB-lite"/>
    </source>
</evidence>
<evidence type="ECO:0000313" key="9">
    <source>
        <dbReference type="Proteomes" id="UP000578252"/>
    </source>
</evidence>
<dbReference type="InterPro" id="IPR011990">
    <property type="entry name" value="TPR-like_helical_dom_sf"/>
</dbReference>
<feature type="region of interest" description="Disordered" evidence="6">
    <location>
        <begin position="1"/>
        <end position="20"/>
    </location>
</feature>
<proteinExistence type="inferred from homology"/>
<keyword evidence="2" id="KW-0813">Transport</keyword>
<dbReference type="PROSITE" id="PS00194">
    <property type="entry name" value="THIOREDOXIN_1"/>
    <property type="match status" value="1"/>
</dbReference>
<dbReference type="Proteomes" id="UP000578252">
    <property type="component" value="Unassembled WGS sequence"/>
</dbReference>
<sequence>MSENQLKNQASASVGDETSESAGAMLDGDLVRDVTIAEFPQLVELSKQVPVVLDMWAPWCAPCRQLGPVLEQLVHEYAGKIALAKVNVDEQAELAQAFRVQSVPAVFLLLDGHPAPLFTGALPASTVRAAFDKVLELAASQGVAGRLRVHEASAESPAPHETPEPELPEALREAAKLVTAGEFAAAVKTYEEYVRENPEEETAVAPLLARARLGARVESDGTAAGVAAVERGNAAPTTDVPAQLAAADAEFNAGNAVEALSRLLAVVRMTTGADREAARARMVEFFAILGDDPIVPAMRSRLATLLY</sequence>
<feature type="domain" description="Thioredoxin" evidence="7">
    <location>
        <begin position="12"/>
        <end position="136"/>
    </location>
</feature>
<dbReference type="SUPFAM" id="SSF52833">
    <property type="entry name" value="Thioredoxin-like"/>
    <property type="match status" value="1"/>
</dbReference>
<dbReference type="Gene3D" id="3.40.30.10">
    <property type="entry name" value="Glutaredoxin"/>
    <property type="match status" value="1"/>
</dbReference>
<dbReference type="Pfam" id="PF00085">
    <property type="entry name" value="Thioredoxin"/>
    <property type="match status" value="1"/>
</dbReference>
<dbReference type="CDD" id="cd02956">
    <property type="entry name" value="ybbN"/>
    <property type="match status" value="1"/>
</dbReference>
<dbReference type="PANTHER" id="PTHR45663">
    <property type="entry name" value="GEO12009P1"/>
    <property type="match status" value="1"/>
</dbReference>
<reference evidence="8 9" key="1">
    <citation type="submission" date="2020-04" db="EMBL/GenBank/DDBJ databases">
        <title>Antimicrobial susceptibility and clonality of vaginal-derived multi-drug resistant Mobiluncus isolates in China.</title>
        <authorList>
            <person name="Zhang X."/>
        </authorList>
    </citation>
    <scope>NUCLEOTIDE SEQUENCE [LARGE SCALE GENOMIC DNA]</scope>
    <source>
        <strain evidence="8 9">13</strain>
    </source>
</reference>
<evidence type="ECO:0000313" key="8">
    <source>
        <dbReference type="EMBL" id="NMW65767.1"/>
    </source>
</evidence>
<keyword evidence="4" id="KW-1015">Disulfide bond</keyword>
<organism evidence="8 9">
    <name type="scientific">Mobiluncus mulieris</name>
    <dbReference type="NCBI Taxonomy" id="2052"/>
    <lineage>
        <taxon>Bacteria</taxon>
        <taxon>Bacillati</taxon>
        <taxon>Actinomycetota</taxon>
        <taxon>Actinomycetes</taxon>
        <taxon>Actinomycetales</taxon>
        <taxon>Actinomycetaceae</taxon>
        <taxon>Mobiluncus</taxon>
    </lineage>
</organism>
<dbReference type="InterPro" id="IPR017937">
    <property type="entry name" value="Thioredoxin_CS"/>
</dbReference>
<dbReference type="EMBL" id="JABCUR010000009">
    <property type="protein sequence ID" value="NMW65767.1"/>
    <property type="molecule type" value="Genomic_DNA"/>
</dbReference>
<evidence type="ECO:0000256" key="3">
    <source>
        <dbReference type="ARBA" id="ARBA00022982"/>
    </source>
</evidence>
<dbReference type="Gene3D" id="1.25.40.10">
    <property type="entry name" value="Tetratricopeptide repeat domain"/>
    <property type="match status" value="1"/>
</dbReference>
<evidence type="ECO:0000259" key="7">
    <source>
        <dbReference type="PROSITE" id="PS51352"/>
    </source>
</evidence>
<evidence type="ECO:0000256" key="2">
    <source>
        <dbReference type="ARBA" id="ARBA00022448"/>
    </source>
</evidence>